<keyword evidence="4 6" id="KW-1133">Transmembrane helix</keyword>
<dbReference type="Proteomes" id="UP001254564">
    <property type="component" value="Unassembled WGS sequence"/>
</dbReference>
<protein>
    <submittedName>
        <fullName evidence="7">ATP synthase subunit I</fullName>
    </submittedName>
</protein>
<proteinExistence type="predicted"/>
<name>A0ABU1H3K5_9GAMM</name>
<gene>
    <name evidence="7" type="ORF">QC823_07720</name>
</gene>
<dbReference type="Pfam" id="PF03899">
    <property type="entry name" value="ATP-synt_I"/>
    <property type="match status" value="1"/>
</dbReference>
<reference evidence="7 8" key="1">
    <citation type="submission" date="2023-04" db="EMBL/GenBank/DDBJ databases">
        <title>A long-awaited taxogenomic arrangement of the family Halomonadaceae.</title>
        <authorList>
            <person name="De La Haba R."/>
            <person name="Chuvochina M."/>
            <person name="Wittouck S."/>
            <person name="Arahal D.R."/>
            <person name="Sanchez-Porro C."/>
            <person name="Hugenholtz P."/>
            <person name="Ventosa A."/>
        </authorList>
    </citation>
    <scope>NUCLEOTIDE SEQUENCE [LARGE SCALE GENOMIC DNA]</scope>
    <source>
        <strain evidence="7 8">DSM 21020</strain>
    </source>
</reference>
<evidence type="ECO:0000313" key="7">
    <source>
        <dbReference type="EMBL" id="MDR5898875.1"/>
    </source>
</evidence>
<evidence type="ECO:0000256" key="1">
    <source>
        <dbReference type="ARBA" id="ARBA00004651"/>
    </source>
</evidence>
<dbReference type="EMBL" id="JARWAN010000010">
    <property type="protein sequence ID" value="MDR5898875.1"/>
    <property type="molecule type" value="Genomic_DNA"/>
</dbReference>
<evidence type="ECO:0000256" key="2">
    <source>
        <dbReference type="ARBA" id="ARBA00022475"/>
    </source>
</evidence>
<keyword evidence="8" id="KW-1185">Reference proteome</keyword>
<feature type="transmembrane region" description="Helical" evidence="6">
    <location>
        <begin position="20"/>
        <end position="38"/>
    </location>
</feature>
<evidence type="ECO:0000313" key="8">
    <source>
        <dbReference type="Proteomes" id="UP001254564"/>
    </source>
</evidence>
<evidence type="ECO:0000256" key="3">
    <source>
        <dbReference type="ARBA" id="ARBA00022692"/>
    </source>
</evidence>
<feature type="transmembrane region" description="Helical" evidence="6">
    <location>
        <begin position="82"/>
        <end position="103"/>
    </location>
</feature>
<keyword evidence="3 6" id="KW-0812">Transmembrane</keyword>
<keyword evidence="5 6" id="KW-0472">Membrane</keyword>
<keyword evidence="2" id="KW-1003">Cell membrane</keyword>
<sequence>MKKKWQRREVTRRQTYLRRLSIAQAGIALAVVGLALGLAQRDGAISAFLGIVVALLPHAFFVQRSGALTSRTSPSRSAARLFRAEMGKFGLTVVLFVAVFLLVPPSNPAFFFSAYVAVVLTHWLTPWLMPKRRSTD</sequence>
<comment type="subcellular location">
    <subcellularLocation>
        <location evidence="1">Cell membrane</location>
        <topology evidence="1">Multi-pass membrane protein</topology>
    </subcellularLocation>
</comment>
<evidence type="ECO:0000256" key="4">
    <source>
        <dbReference type="ARBA" id="ARBA00022989"/>
    </source>
</evidence>
<evidence type="ECO:0000256" key="6">
    <source>
        <dbReference type="SAM" id="Phobius"/>
    </source>
</evidence>
<evidence type="ECO:0000256" key="5">
    <source>
        <dbReference type="ARBA" id="ARBA00023136"/>
    </source>
</evidence>
<dbReference type="InterPro" id="IPR005598">
    <property type="entry name" value="ATP_synth_I"/>
</dbReference>
<accession>A0ABU1H3K5</accession>
<dbReference type="RefSeq" id="WP_309655788.1">
    <property type="nucleotide sequence ID" value="NZ_JARWAN010000010.1"/>
</dbReference>
<organism evidence="7 8">
    <name type="scientific">Vreelandella vilamensis</name>
    <dbReference type="NCBI Taxonomy" id="531309"/>
    <lineage>
        <taxon>Bacteria</taxon>
        <taxon>Pseudomonadati</taxon>
        <taxon>Pseudomonadota</taxon>
        <taxon>Gammaproteobacteria</taxon>
        <taxon>Oceanospirillales</taxon>
        <taxon>Halomonadaceae</taxon>
        <taxon>Vreelandella</taxon>
    </lineage>
</organism>
<feature type="transmembrane region" description="Helical" evidence="6">
    <location>
        <begin position="109"/>
        <end position="129"/>
    </location>
</feature>
<comment type="caution">
    <text evidence="7">The sequence shown here is derived from an EMBL/GenBank/DDBJ whole genome shotgun (WGS) entry which is preliminary data.</text>
</comment>
<feature type="transmembrane region" description="Helical" evidence="6">
    <location>
        <begin position="44"/>
        <end position="62"/>
    </location>
</feature>